<proteinExistence type="predicted"/>
<evidence type="ECO:0000256" key="1">
    <source>
        <dbReference type="ARBA" id="ARBA00022737"/>
    </source>
</evidence>
<dbReference type="OrthoDB" id="448455at2759"/>
<dbReference type="SUPFAM" id="SSF52540">
    <property type="entry name" value="P-loop containing nucleoside triphosphate hydrolases"/>
    <property type="match status" value="1"/>
</dbReference>
<feature type="domain" description="Nephrocystin 3-like N-terminal" evidence="2">
    <location>
        <begin position="213"/>
        <end position="371"/>
    </location>
</feature>
<dbReference type="AlphaFoldDB" id="A0A0C9U6E7"/>
<dbReference type="Pfam" id="PF24883">
    <property type="entry name" value="NPHP3_N"/>
    <property type="match status" value="1"/>
</dbReference>
<name>A0A0C9U6E7_SPHS4</name>
<accession>A0A0C9U6E7</accession>
<dbReference type="HOGENOM" id="CLU_000288_34_23_1"/>
<gene>
    <name evidence="3" type="ORF">M422DRAFT_258696</name>
</gene>
<dbReference type="InterPro" id="IPR056884">
    <property type="entry name" value="NPHP3-like_N"/>
</dbReference>
<evidence type="ECO:0000313" key="4">
    <source>
        <dbReference type="Proteomes" id="UP000054279"/>
    </source>
</evidence>
<protein>
    <submittedName>
        <fullName evidence="3">Unplaced genomic scaffold SPHSTscaffold_84, whole genome shotgun sequence</fullName>
    </submittedName>
</protein>
<reference evidence="3 4" key="1">
    <citation type="submission" date="2014-06" db="EMBL/GenBank/DDBJ databases">
        <title>Evolutionary Origins and Diversification of the Mycorrhizal Mutualists.</title>
        <authorList>
            <consortium name="DOE Joint Genome Institute"/>
            <consortium name="Mycorrhizal Genomics Consortium"/>
            <person name="Kohler A."/>
            <person name="Kuo A."/>
            <person name="Nagy L.G."/>
            <person name="Floudas D."/>
            <person name="Copeland A."/>
            <person name="Barry K.W."/>
            <person name="Cichocki N."/>
            <person name="Veneault-Fourrey C."/>
            <person name="LaButti K."/>
            <person name="Lindquist E.A."/>
            <person name="Lipzen A."/>
            <person name="Lundell T."/>
            <person name="Morin E."/>
            <person name="Murat C."/>
            <person name="Riley R."/>
            <person name="Ohm R."/>
            <person name="Sun H."/>
            <person name="Tunlid A."/>
            <person name="Henrissat B."/>
            <person name="Grigoriev I.V."/>
            <person name="Hibbett D.S."/>
            <person name="Martin F."/>
        </authorList>
    </citation>
    <scope>NUCLEOTIDE SEQUENCE [LARGE SCALE GENOMIC DNA]</scope>
    <source>
        <strain evidence="3 4">SS14</strain>
    </source>
</reference>
<keyword evidence="4" id="KW-1185">Reference proteome</keyword>
<evidence type="ECO:0000259" key="2">
    <source>
        <dbReference type="Pfam" id="PF24883"/>
    </source>
</evidence>
<organism evidence="3 4">
    <name type="scientific">Sphaerobolus stellatus (strain SS14)</name>
    <dbReference type="NCBI Taxonomy" id="990650"/>
    <lineage>
        <taxon>Eukaryota</taxon>
        <taxon>Fungi</taxon>
        <taxon>Dikarya</taxon>
        <taxon>Basidiomycota</taxon>
        <taxon>Agaricomycotina</taxon>
        <taxon>Agaricomycetes</taxon>
        <taxon>Phallomycetidae</taxon>
        <taxon>Geastrales</taxon>
        <taxon>Sphaerobolaceae</taxon>
        <taxon>Sphaerobolus</taxon>
    </lineage>
</organism>
<keyword evidence="1" id="KW-0677">Repeat</keyword>
<dbReference type="EMBL" id="KN837159">
    <property type="protein sequence ID" value="KIJ38588.1"/>
    <property type="molecule type" value="Genomic_DNA"/>
</dbReference>
<dbReference type="PANTHER" id="PTHR10039">
    <property type="entry name" value="AMELOGENIN"/>
    <property type="match status" value="1"/>
</dbReference>
<dbReference type="Gene3D" id="3.40.50.300">
    <property type="entry name" value="P-loop containing nucleotide triphosphate hydrolases"/>
    <property type="match status" value="1"/>
</dbReference>
<evidence type="ECO:0000313" key="3">
    <source>
        <dbReference type="EMBL" id="KIJ38588.1"/>
    </source>
</evidence>
<sequence length="428" mass="47884">MDIFGTIASAIDLAVMIKGYIDNVKGGKEHRDRLRDGLTVLASLLPLLESRLQPALKGTTAVSPKKIEELQKIFGIYRDILGEIEKKLTKAEKKGRKLLWPFDKGDIIDKIEKLEKLASWVHIAINVGISEMIEHIHEDVHSVKGTMDNVMSKLSDIISSYQELHSGTKKANQDISYIKSSLDAHEQQDLVAWLSSLDFSKVLEDNLNAHTEGTGTAILATPKMDGWIKGESALLWCRGDPGVGKTMISSLVIKTLREQNSTAPMLFIYCNHTSQLTTQEYLKALLKQLLLYPFVTESTTHSVKEAKSMGRILNVKELQAIISKELSQHSKSFIVIDAFDEILDENIQYDLVKFFGELIQGKRTHVMITSRPHITSITAESIVDIVGDPVDIRAFIESQIQKFPRLNKKSSEFKGKLIAGVQQKSSDM</sequence>
<dbReference type="Proteomes" id="UP000054279">
    <property type="component" value="Unassembled WGS sequence"/>
</dbReference>
<dbReference type="InterPro" id="IPR027417">
    <property type="entry name" value="P-loop_NTPase"/>
</dbReference>
<dbReference type="PANTHER" id="PTHR10039:SF15">
    <property type="entry name" value="NACHT DOMAIN-CONTAINING PROTEIN"/>
    <property type="match status" value="1"/>
</dbReference>